<dbReference type="PANTHER" id="PTHR47431">
    <property type="entry name" value="ZN(II)2CYS6 TRANSCRIPTION FACTOR (EUROFUNG)-RELATED"/>
    <property type="match status" value="1"/>
</dbReference>
<reference evidence="3 4" key="1">
    <citation type="journal article" date="2011" name="PLoS Genet.">
        <title>Genome sequencing and comparative transcriptomics of the model entomopathogenic fungi Metarhizium anisopliae and M. acridum.</title>
        <authorList>
            <person name="Gao Q."/>
            <person name="Jin K."/>
            <person name="Ying S.H."/>
            <person name="Zhang Y."/>
            <person name="Xiao G."/>
            <person name="Shang Y."/>
            <person name="Duan Z."/>
            <person name="Hu X."/>
            <person name="Xie X.Q."/>
            <person name="Zhou G."/>
            <person name="Peng G."/>
            <person name="Luo Z."/>
            <person name="Huang W."/>
            <person name="Wang B."/>
            <person name="Fang W."/>
            <person name="Wang S."/>
            <person name="Zhong Y."/>
            <person name="Ma L.J."/>
            <person name="St Leger R.J."/>
            <person name="Zhao G.P."/>
            <person name="Pei Y."/>
            <person name="Feng M.G."/>
            <person name="Xia Y."/>
            <person name="Wang C."/>
        </authorList>
    </citation>
    <scope>NUCLEOTIDE SEQUENCE [LARGE SCALE GENOMIC DNA]</scope>
    <source>
        <strain evidence="3 4">CQMa 102</strain>
    </source>
</reference>
<gene>
    <name evidence="3" type="ORF">MAC_04024</name>
</gene>
<dbReference type="GO" id="GO:0008270">
    <property type="term" value="F:zinc ion binding"/>
    <property type="evidence" value="ECO:0007669"/>
    <property type="project" value="InterPro"/>
</dbReference>
<sequence length="287" mass="32353">MEIDPVLAESRRRTWWMVYVVDAHYCIIRRDFKTALIGAENSVDLPCEDDSYDQLTIPPTASTMSDYQCREYALGDKTFSSFTYLVDANRIYVKAIRSSTQYSGISQSEIICGNMEAEIASWSIMLPSSKRNLPVQQDAMDQLMFQAHIMTYTYNAAEALSDCGSPPPPLRPEVSIGSIMDHQKHADKLFDAIRKQNQCLILLPMRAAQMSPFLICNVACCTVAHLVACRRAFEPDEAEIARCRIRVSMGTLKHYEDIWPKAKDSNTIEENCPRHPSGRSCGSDAKC</sequence>
<proteinExistence type="predicted"/>
<dbReference type="Proteomes" id="UP000002499">
    <property type="component" value="Unassembled WGS sequence"/>
</dbReference>
<dbReference type="AlphaFoldDB" id="E9E2C6"/>
<dbReference type="EMBL" id="GL698494">
    <property type="protein sequence ID" value="EFY90042.1"/>
    <property type="molecule type" value="Genomic_DNA"/>
</dbReference>
<keyword evidence="1" id="KW-0539">Nucleus</keyword>
<organism evidence="4">
    <name type="scientific">Metarhizium acridum (strain CQMa 102)</name>
    <dbReference type="NCBI Taxonomy" id="655827"/>
    <lineage>
        <taxon>Eukaryota</taxon>
        <taxon>Fungi</taxon>
        <taxon>Dikarya</taxon>
        <taxon>Ascomycota</taxon>
        <taxon>Pezizomycotina</taxon>
        <taxon>Sordariomycetes</taxon>
        <taxon>Hypocreomycetidae</taxon>
        <taxon>Hypocreales</taxon>
        <taxon>Clavicipitaceae</taxon>
        <taxon>Metarhizium</taxon>
    </lineage>
</organism>
<dbReference type="OrthoDB" id="10067394at2759"/>
<keyword evidence="4" id="KW-1185">Reference proteome</keyword>
<dbReference type="InParanoid" id="E9E2C6"/>
<evidence type="ECO:0000256" key="1">
    <source>
        <dbReference type="ARBA" id="ARBA00023242"/>
    </source>
</evidence>
<dbReference type="PANTHER" id="PTHR47431:SF4">
    <property type="entry name" value="ZN(II)2CYS6 TRANSCRIPTION FACTOR (EUROFUNG)"/>
    <property type="match status" value="1"/>
</dbReference>
<dbReference type="GO" id="GO:0006351">
    <property type="term" value="P:DNA-templated transcription"/>
    <property type="evidence" value="ECO:0007669"/>
    <property type="project" value="InterPro"/>
</dbReference>
<accession>E9E2C6</accession>
<dbReference type="OMA" id="TWWMLYL"/>
<evidence type="ECO:0000259" key="2">
    <source>
        <dbReference type="Pfam" id="PF04082"/>
    </source>
</evidence>
<dbReference type="GO" id="GO:0003677">
    <property type="term" value="F:DNA binding"/>
    <property type="evidence" value="ECO:0007669"/>
    <property type="project" value="InterPro"/>
</dbReference>
<dbReference type="Pfam" id="PF04082">
    <property type="entry name" value="Fungal_trans"/>
    <property type="match status" value="1"/>
</dbReference>
<evidence type="ECO:0000313" key="3">
    <source>
        <dbReference type="EMBL" id="EFY90042.1"/>
    </source>
</evidence>
<feature type="domain" description="Xylanolytic transcriptional activator regulatory" evidence="2">
    <location>
        <begin position="8"/>
        <end position="73"/>
    </location>
</feature>
<name>E9E2C6_METAQ</name>
<dbReference type="HOGENOM" id="CLU_970043_0_0_1"/>
<protein>
    <submittedName>
        <fullName evidence="3">Fungal specific transcription factor domain protein</fullName>
    </submittedName>
</protein>
<evidence type="ECO:0000313" key="4">
    <source>
        <dbReference type="Proteomes" id="UP000002499"/>
    </source>
</evidence>
<dbReference type="CDD" id="cd12148">
    <property type="entry name" value="fungal_TF_MHR"/>
    <property type="match status" value="1"/>
</dbReference>
<dbReference type="InterPro" id="IPR007219">
    <property type="entry name" value="XnlR_reg_dom"/>
</dbReference>
<dbReference type="eggNOG" id="ENOG502RF8N">
    <property type="taxonomic scope" value="Eukaryota"/>
</dbReference>